<dbReference type="CDD" id="cd12446">
    <property type="entry name" value="RRM_RBM25"/>
    <property type="match status" value="1"/>
</dbReference>
<dbReference type="EMBL" id="OX465080">
    <property type="protein sequence ID" value="CAI9282809.1"/>
    <property type="molecule type" value="Genomic_DNA"/>
</dbReference>
<dbReference type="GO" id="GO:0003723">
    <property type="term" value="F:RNA binding"/>
    <property type="evidence" value="ECO:0007669"/>
    <property type="project" value="UniProtKB-UniRule"/>
</dbReference>
<reference evidence="4" key="1">
    <citation type="submission" date="2023-04" db="EMBL/GenBank/DDBJ databases">
        <authorList>
            <person name="Vijverberg K."/>
            <person name="Xiong W."/>
            <person name="Schranz E."/>
        </authorList>
    </citation>
    <scope>NUCLEOTIDE SEQUENCE</scope>
</reference>
<dbReference type="InterPro" id="IPR012677">
    <property type="entry name" value="Nucleotide-bd_a/b_plait_sf"/>
</dbReference>
<evidence type="ECO:0000256" key="2">
    <source>
        <dbReference type="SAM" id="MobiDB-lite"/>
    </source>
</evidence>
<organism evidence="4 5">
    <name type="scientific">Lactuca saligna</name>
    <name type="common">Willowleaf lettuce</name>
    <dbReference type="NCBI Taxonomy" id="75948"/>
    <lineage>
        <taxon>Eukaryota</taxon>
        <taxon>Viridiplantae</taxon>
        <taxon>Streptophyta</taxon>
        <taxon>Embryophyta</taxon>
        <taxon>Tracheophyta</taxon>
        <taxon>Spermatophyta</taxon>
        <taxon>Magnoliopsida</taxon>
        <taxon>eudicotyledons</taxon>
        <taxon>Gunneridae</taxon>
        <taxon>Pentapetalae</taxon>
        <taxon>asterids</taxon>
        <taxon>campanulids</taxon>
        <taxon>Asterales</taxon>
        <taxon>Asteraceae</taxon>
        <taxon>Cichorioideae</taxon>
        <taxon>Cichorieae</taxon>
        <taxon>Lactucinae</taxon>
        <taxon>Lactuca</taxon>
    </lineage>
</organism>
<dbReference type="InterPro" id="IPR000504">
    <property type="entry name" value="RRM_dom"/>
</dbReference>
<accession>A0AA35YZ40</accession>
<dbReference type="Pfam" id="PF00076">
    <property type="entry name" value="RRM_1"/>
    <property type="match status" value="1"/>
</dbReference>
<dbReference type="PROSITE" id="PS50102">
    <property type="entry name" value="RRM"/>
    <property type="match status" value="1"/>
</dbReference>
<sequence length="284" mass="30953">MEFYADDLVPWLENQTSNLATGSASALVTIAMDALVPSSNTHLQTLRPAANGSMSQSSGRNGVQPQQASRSSEPQQVSRNRQAAAVSHSRRVVAGHLDLMSILETSKFKRVYFICVVGILRRDSLLCLSISTNVATSISSKATWSSGSHACPPMLAMRGPVVPTIIRRPINTITPAEKPITTVYVGKIASSVDNEFMLSLFVDPTTGALKGFGFCEFRNVEGVLRALRLLSKLSIGGQELMEIEEAEIELDLIQKEQSVEESSNDVTDWRKLPFLASNILFLNL</sequence>
<evidence type="ECO:0000313" key="5">
    <source>
        <dbReference type="Proteomes" id="UP001177003"/>
    </source>
</evidence>
<feature type="domain" description="RRM" evidence="3">
    <location>
        <begin position="181"/>
        <end position="255"/>
    </location>
</feature>
<dbReference type="AlphaFoldDB" id="A0AA35YZ40"/>
<proteinExistence type="predicted"/>
<dbReference type="SMART" id="SM00360">
    <property type="entry name" value="RRM"/>
    <property type="match status" value="1"/>
</dbReference>
<dbReference type="InterPro" id="IPR035979">
    <property type="entry name" value="RBD_domain_sf"/>
</dbReference>
<dbReference type="PANTHER" id="PTHR47334">
    <property type="entry name" value="SPLICING FACTOR PWI DOMAIN-CONTAINING PROTEIN / RNA RECOGNITION MOTIF (RRM)-CONTAINING PROTEIN"/>
    <property type="match status" value="1"/>
</dbReference>
<dbReference type="InterPro" id="IPR034268">
    <property type="entry name" value="RBM25_RRM"/>
</dbReference>
<evidence type="ECO:0000259" key="3">
    <source>
        <dbReference type="PROSITE" id="PS50102"/>
    </source>
</evidence>
<dbReference type="Proteomes" id="UP001177003">
    <property type="component" value="Chromosome 4"/>
</dbReference>
<keyword evidence="5" id="KW-1185">Reference proteome</keyword>
<gene>
    <name evidence="4" type="ORF">LSALG_LOCUS22432</name>
</gene>
<protein>
    <recommendedName>
        <fullName evidence="3">RRM domain-containing protein</fullName>
    </recommendedName>
</protein>
<name>A0AA35YZ40_LACSI</name>
<dbReference type="Gene3D" id="3.30.70.330">
    <property type="match status" value="1"/>
</dbReference>
<dbReference type="InterPro" id="IPR053294">
    <property type="entry name" value="RBM_PWI_domain"/>
</dbReference>
<evidence type="ECO:0000313" key="4">
    <source>
        <dbReference type="EMBL" id="CAI9282809.1"/>
    </source>
</evidence>
<dbReference type="PANTHER" id="PTHR47334:SF2">
    <property type="entry name" value="RNA-BINDING MOTIF PROTEIN 25"/>
    <property type="match status" value="1"/>
</dbReference>
<feature type="compositionally biased region" description="Polar residues" evidence="2">
    <location>
        <begin position="52"/>
        <end position="81"/>
    </location>
</feature>
<evidence type="ECO:0000256" key="1">
    <source>
        <dbReference type="PROSITE-ProRule" id="PRU00176"/>
    </source>
</evidence>
<keyword evidence="1" id="KW-0694">RNA-binding</keyword>
<feature type="region of interest" description="Disordered" evidence="2">
    <location>
        <begin position="48"/>
        <end position="85"/>
    </location>
</feature>
<dbReference type="SUPFAM" id="SSF54928">
    <property type="entry name" value="RNA-binding domain, RBD"/>
    <property type="match status" value="1"/>
</dbReference>